<dbReference type="Proteomes" id="UP000008493">
    <property type="component" value="Unassembled WGS sequence"/>
</dbReference>
<dbReference type="SUPFAM" id="SSF50129">
    <property type="entry name" value="GroES-like"/>
    <property type="match status" value="1"/>
</dbReference>
<dbReference type="PANTHER" id="PTHR45033">
    <property type="match status" value="1"/>
</dbReference>
<feature type="domain" description="Enoyl reductase (ER)" evidence="1">
    <location>
        <begin position="21"/>
        <end position="350"/>
    </location>
</feature>
<dbReference type="HOGENOM" id="CLU_026673_3_4_1"/>
<dbReference type="InterPro" id="IPR052711">
    <property type="entry name" value="Zinc_ADH-like"/>
</dbReference>
<dbReference type="STRING" id="597362.K5VU17"/>
<dbReference type="SUPFAM" id="SSF51735">
    <property type="entry name" value="NAD(P)-binding Rossmann-fold domains"/>
    <property type="match status" value="1"/>
</dbReference>
<organism evidence="2 3">
    <name type="scientific">Agaricus bisporus var. burnettii (strain JB137-S8 / ATCC MYA-4627 / FGSC 10392)</name>
    <name type="common">White button mushroom</name>
    <dbReference type="NCBI Taxonomy" id="597362"/>
    <lineage>
        <taxon>Eukaryota</taxon>
        <taxon>Fungi</taxon>
        <taxon>Dikarya</taxon>
        <taxon>Basidiomycota</taxon>
        <taxon>Agaricomycotina</taxon>
        <taxon>Agaricomycetes</taxon>
        <taxon>Agaricomycetidae</taxon>
        <taxon>Agaricales</taxon>
        <taxon>Agaricineae</taxon>
        <taxon>Agaricaceae</taxon>
        <taxon>Agaricus</taxon>
    </lineage>
</organism>
<dbReference type="InterPro" id="IPR036291">
    <property type="entry name" value="NAD(P)-bd_dom_sf"/>
</dbReference>
<dbReference type="Pfam" id="PF08240">
    <property type="entry name" value="ADH_N"/>
    <property type="match status" value="1"/>
</dbReference>
<evidence type="ECO:0000259" key="1">
    <source>
        <dbReference type="SMART" id="SM00829"/>
    </source>
</evidence>
<dbReference type="SMART" id="SM00829">
    <property type="entry name" value="PKS_ER"/>
    <property type="match status" value="1"/>
</dbReference>
<sequence>MTIPQSSKAIILQRSNTQQKPAYDEAVLVERPIPSLKQGEVLVRVAAAALNHRDVWIRKRMYPGIVVGSVFGADGAGTVIASAWPEDPLINKRVFLTPSRGWEKDPSAPESKFGILGGGAHPPIGTFTEYIVVERDQVILTPDHLNDVQAAAWPLGGVTAWRAAIVNVNVQAGENILITGIGGGVALTAMQLCLAKGASVYVTSGSEEKIQKAISLGAKGGANYKDADWPDHILAHLKKNSKNSQLDAVIDSSGGDIMGNVAKSLKQGGKVVCYGMTTAPAITFTMREVLKNQKLLGSTMGSRQDLIDATEFLAQKHIVPTVSHVIDGLESAEEGFETMKRGDQFGKIVIKLRGSFKLQQSNL</sequence>
<dbReference type="PANTHER" id="PTHR45033:SF3">
    <property type="entry name" value="DEHYDROGENASE, PUTATIVE (AFU_ORTHOLOGUE AFUA_2G13270)-RELATED"/>
    <property type="match status" value="1"/>
</dbReference>
<dbReference type="Gene3D" id="3.90.180.10">
    <property type="entry name" value="Medium-chain alcohol dehydrogenases, catalytic domain"/>
    <property type="match status" value="1"/>
</dbReference>
<evidence type="ECO:0000313" key="2">
    <source>
        <dbReference type="EMBL" id="EKM77959.1"/>
    </source>
</evidence>
<dbReference type="InterPro" id="IPR013154">
    <property type="entry name" value="ADH-like_N"/>
</dbReference>
<protein>
    <recommendedName>
        <fullName evidence="1">Enoyl reductase (ER) domain-containing protein</fullName>
    </recommendedName>
</protein>
<dbReference type="EMBL" id="JH971393">
    <property type="protein sequence ID" value="EKM77959.1"/>
    <property type="molecule type" value="Genomic_DNA"/>
</dbReference>
<dbReference type="InterPro" id="IPR020843">
    <property type="entry name" value="ER"/>
</dbReference>
<name>K5VU17_AGABU</name>
<evidence type="ECO:0000313" key="3">
    <source>
        <dbReference type="Proteomes" id="UP000008493"/>
    </source>
</evidence>
<dbReference type="eggNOG" id="KOG1198">
    <property type="taxonomic scope" value="Eukaryota"/>
</dbReference>
<proteinExistence type="predicted"/>
<dbReference type="InParanoid" id="K5VU17"/>
<reference evidence="3" key="1">
    <citation type="journal article" date="2012" name="Proc. Natl. Acad. Sci. U.S.A.">
        <title>Genome sequence of the button mushroom Agaricus bisporus reveals mechanisms governing adaptation to a humic-rich ecological niche.</title>
        <authorList>
            <person name="Morin E."/>
            <person name="Kohler A."/>
            <person name="Baker A.R."/>
            <person name="Foulongne-Oriol M."/>
            <person name="Lombard V."/>
            <person name="Nagy L.G."/>
            <person name="Ohm R.A."/>
            <person name="Patyshakuliyeva A."/>
            <person name="Brun A."/>
            <person name="Aerts A.L."/>
            <person name="Bailey A.M."/>
            <person name="Billette C."/>
            <person name="Coutinho P.M."/>
            <person name="Deakin G."/>
            <person name="Doddapaneni H."/>
            <person name="Floudas D."/>
            <person name="Grimwood J."/>
            <person name="Hilden K."/>
            <person name="Kuees U."/>
            <person name="LaButti K.M."/>
            <person name="Lapidus A."/>
            <person name="Lindquist E.A."/>
            <person name="Lucas S.M."/>
            <person name="Murat C."/>
            <person name="Riley R.W."/>
            <person name="Salamov A.A."/>
            <person name="Schmutz J."/>
            <person name="Subramanian V."/>
            <person name="Woesten H.A.B."/>
            <person name="Xu J."/>
            <person name="Eastwood D.C."/>
            <person name="Foster G.D."/>
            <person name="Sonnenberg A.S."/>
            <person name="Cullen D."/>
            <person name="de Vries R.P."/>
            <person name="Lundell T."/>
            <person name="Hibbett D.S."/>
            <person name="Henrissat B."/>
            <person name="Burton K.S."/>
            <person name="Kerrigan R.W."/>
            <person name="Challen M.P."/>
            <person name="Grigoriev I.V."/>
            <person name="Martin F."/>
        </authorList>
    </citation>
    <scope>NUCLEOTIDE SEQUENCE [LARGE SCALE GENOMIC DNA]</scope>
    <source>
        <strain evidence="3">JB137-S8 / ATCC MYA-4627 / FGSC 10392</strain>
    </source>
</reference>
<dbReference type="InterPro" id="IPR013149">
    <property type="entry name" value="ADH-like_C"/>
</dbReference>
<dbReference type="OrthoDB" id="1706066at2759"/>
<keyword evidence="3" id="KW-1185">Reference proteome</keyword>
<dbReference type="OMA" id="LNHHDLW"/>
<dbReference type="Gene3D" id="3.40.50.720">
    <property type="entry name" value="NAD(P)-binding Rossmann-like Domain"/>
    <property type="match status" value="1"/>
</dbReference>
<dbReference type="AlphaFoldDB" id="K5VU17"/>
<dbReference type="GeneID" id="18831330"/>
<dbReference type="KEGG" id="abp:AGABI1DRAFT76292"/>
<dbReference type="Pfam" id="PF00107">
    <property type="entry name" value="ADH_zinc_N"/>
    <property type="match status" value="1"/>
</dbReference>
<gene>
    <name evidence="2" type="ORF">AGABI1DRAFT_76292</name>
</gene>
<dbReference type="RefSeq" id="XP_007331249.1">
    <property type="nucleotide sequence ID" value="XM_007331187.1"/>
</dbReference>
<dbReference type="InterPro" id="IPR011032">
    <property type="entry name" value="GroES-like_sf"/>
</dbReference>
<accession>K5VU17</accession>
<dbReference type="GO" id="GO:0016491">
    <property type="term" value="F:oxidoreductase activity"/>
    <property type="evidence" value="ECO:0007669"/>
    <property type="project" value="InterPro"/>
</dbReference>